<name>A0A974X7B6_9PROT</name>
<dbReference type="InterPro" id="IPR036901">
    <property type="entry name" value="Asp/Orn_carbamoylTrfase_sf"/>
</dbReference>
<dbReference type="Gene3D" id="3.40.50.1370">
    <property type="entry name" value="Aspartate/ornithine carbamoyltransferase"/>
    <property type="match status" value="2"/>
</dbReference>
<dbReference type="InterPro" id="IPR006132">
    <property type="entry name" value="Asp/Orn_carbamoyltranf_P-bd"/>
</dbReference>
<dbReference type="Proteomes" id="UP000663347">
    <property type="component" value="Chromosome"/>
</dbReference>
<keyword evidence="2 3" id="KW-0808">Transferase</keyword>
<evidence type="ECO:0008006" key="8">
    <source>
        <dbReference type="Google" id="ProtNLM"/>
    </source>
</evidence>
<evidence type="ECO:0000256" key="1">
    <source>
        <dbReference type="ARBA" id="ARBA00003822"/>
    </source>
</evidence>
<dbReference type="GO" id="GO:0019240">
    <property type="term" value="P:citrulline biosynthetic process"/>
    <property type="evidence" value="ECO:0007669"/>
    <property type="project" value="TreeGrafter"/>
</dbReference>
<dbReference type="PANTHER" id="PTHR45753:SF3">
    <property type="entry name" value="ORNITHINE TRANSCARBAMYLASE, MITOCHONDRIAL"/>
    <property type="match status" value="1"/>
</dbReference>
<dbReference type="SUPFAM" id="SSF53671">
    <property type="entry name" value="Aspartate/ornithine carbamoyltransferase"/>
    <property type="match status" value="1"/>
</dbReference>
<organism evidence="6 7">
    <name type="scientific">Candidatus Vidania fulgoroideorum</name>
    <dbReference type="NCBI Taxonomy" id="881286"/>
    <lineage>
        <taxon>Bacteria</taxon>
        <taxon>Pseudomonadati</taxon>
        <taxon>Pseudomonadota</taxon>
        <taxon>Betaproteobacteria</taxon>
        <taxon>Candidatus Vidania</taxon>
    </lineage>
</organism>
<dbReference type="AlphaFoldDB" id="A0A974X7B6"/>
<dbReference type="GO" id="GO:0016597">
    <property type="term" value="F:amino acid binding"/>
    <property type="evidence" value="ECO:0007669"/>
    <property type="project" value="InterPro"/>
</dbReference>
<evidence type="ECO:0000313" key="6">
    <source>
        <dbReference type="EMBL" id="QSW37915.1"/>
    </source>
</evidence>
<dbReference type="PRINTS" id="PR00101">
    <property type="entry name" value="ATCASE"/>
</dbReference>
<comment type="function">
    <text evidence="1">Reversibly catalyzes the transfer of the carbamoyl group from carbamoyl phosphate (CP) to the N(epsilon) atom of ornithine (ORN) to produce L-citrulline.</text>
</comment>
<reference evidence="6" key="2">
    <citation type="submission" date="2021-03" db="EMBL/GenBank/DDBJ databases">
        <title>Alternative transmission patterns in independently acquired nutritional co-symbionts of Dictyopharidae planthoppers.</title>
        <authorList>
            <person name="Michalik A."/>
            <person name="Lukasik P."/>
        </authorList>
    </citation>
    <scope>NUCLEOTIDE SEQUENCE</scope>
    <source>
        <strain evidence="6">RANSCY</strain>
    </source>
</reference>
<dbReference type="GO" id="GO:0042450">
    <property type="term" value="P:L-arginine biosynthetic process via ornithine"/>
    <property type="evidence" value="ECO:0007669"/>
    <property type="project" value="TreeGrafter"/>
</dbReference>
<protein>
    <recommendedName>
        <fullName evidence="8">Ornithine carbamoyltransferase</fullName>
    </recommendedName>
</protein>
<dbReference type="PRINTS" id="PR00100">
    <property type="entry name" value="AOTCASE"/>
</dbReference>
<comment type="similarity">
    <text evidence="3">Belongs to the aspartate/ornithine carbamoyltransferase superfamily.</text>
</comment>
<dbReference type="InterPro" id="IPR006131">
    <property type="entry name" value="Asp_carbamoyltransf_Asp/Orn-bd"/>
</dbReference>
<dbReference type="Pfam" id="PF02729">
    <property type="entry name" value="OTCace_N"/>
    <property type="match status" value="1"/>
</dbReference>
<accession>A0A974X7B6</accession>
<evidence type="ECO:0000256" key="3">
    <source>
        <dbReference type="RuleBase" id="RU003634"/>
    </source>
</evidence>
<dbReference type="EMBL" id="CP071412">
    <property type="protein sequence ID" value="QSW37915.1"/>
    <property type="molecule type" value="Genomic_DNA"/>
</dbReference>
<dbReference type="Pfam" id="PF00185">
    <property type="entry name" value="OTCace"/>
    <property type="match status" value="1"/>
</dbReference>
<dbReference type="PANTHER" id="PTHR45753">
    <property type="entry name" value="ORNITHINE CARBAMOYLTRANSFERASE, MITOCHONDRIAL"/>
    <property type="match status" value="1"/>
</dbReference>
<feature type="domain" description="Aspartate/ornithine carbamoyltransferase carbamoyl-P binding" evidence="5">
    <location>
        <begin position="5"/>
        <end position="138"/>
    </location>
</feature>
<feature type="domain" description="Aspartate/ornithine carbamoyltransferase Asp/Orn-binding" evidence="4">
    <location>
        <begin position="193"/>
        <end position="274"/>
    </location>
</feature>
<evidence type="ECO:0000259" key="4">
    <source>
        <dbReference type="Pfam" id="PF00185"/>
    </source>
</evidence>
<gene>
    <name evidence="6" type="ORF">JSR06_00410</name>
</gene>
<evidence type="ECO:0000313" key="7">
    <source>
        <dbReference type="Proteomes" id="UP000663347"/>
    </source>
</evidence>
<reference evidence="6" key="1">
    <citation type="submission" date="2021-02" db="EMBL/GenBank/DDBJ databases">
        <authorList>
            <person name="Franco D."/>
        </authorList>
    </citation>
    <scope>NUCLEOTIDE SEQUENCE</scope>
    <source>
        <strain evidence="6">RANSCY</strain>
    </source>
</reference>
<proteinExistence type="inferred from homology"/>
<evidence type="ECO:0000259" key="5">
    <source>
        <dbReference type="Pfam" id="PF02729"/>
    </source>
</evidence>
<dbReference type="GO" id="GO:0004585">
    <property type="term" value="F:ornithine carbamoyltransferase activity"/>
    <property type="evidence" value="ECO:0007669"/>
    <property type="project" value="TreeGrafter"/>
</dbReference>
<dbReference type="InterPro" id="IPR006130">
    <property type="entry name" value="Asp/Orn_carbamoylTrfase"/>
</dbReference>
<evidence type="ECO:0000256" key="2">
    <source>
        <dbReference type="ARBA" id="ARBA00022679"/>
    </source>
</evidence>
<sequence length="288" mass="33776">MNKCLFSISDLNRLDIILILKYSFFFEKRRNHNILSNTRLLIFLDSSSTRTRLSTEIAINELGGKPIVMFNHDSQLYKGEGIIEATSVISSYFDFVLFRTSDAYRTNVFKKKGNSIFINLLDPSEHPCQVISDLFTIIKHNTYFNDIVISWVGRNNNMFRSWLLISEIFNIKFCYFLPTKECVRNVFTKKFLLNNSSVIMTDSWNIIGEVTNDNFSELKIRLKHINRKHSFLFMHCLPANIGKEVDNKTLYYKNSIVFKQSYNKITTIKGIIYFYFKTIAYNSRPCVI</sequence>